<dbReference type="SMART" id="SM00863">
    <property type="entry name" value="tRNA_SAD"/>
    <property type="match status" value="1"/>
</dbReference>
<evidence type="ECO:0000256" key="6">
    <source>
        <dbReference type="ARBA" id="ARBA00022840"/>
    </source>
</evidence>
<dbReference type="GO" id="GO:0000049">
    <property type="term" value="F:tRNA binding"/>
    <property type="evidence" value="ECO:0007669"/>
    <property type="project" value="UniProtKB-KW"/>
</dbReference>
<keyword evidence="8" id="KW-0648">Protein biosynthesis</keyword>
<evidence type="ECO:0000256" key="7">
    <source>
        <dbReference type="ARBA" id="ARBA00022884"/>
    </source>
</evidence>
<dbReference type="PATRIC" id="fig|1618617.3.peg.68"/>
<dbReference type="PANTHER" id="PTHR11777:SF9">
    <property type="entry name" value="ALANINE--TRNA LIGASE, CYTOPLASMIC"/>
    <property type="match status" value="1"/>
</dbReference>
<comment type="caution">
    <text evidence="11">The sequence shown here is derived from an EMBL/GenBank/DDBJ whole genome shotgun (WGS) entry which is preliminary data.</text>
</comment>
<evidence type="ECO:0000313" key="12">
    <source>
        <dbReference type="Proteomes" id="UP000034067"/>
    </source>
</evidence>
<feature type="domain" description="Alanyl-transfer RNA synthetases family profile" evidence="10">
    <location>
        <begin position="28"/>
        <end position="172"/>
    </location>
</feature>
<dbReference type="InterPro" id="IPR012947">
    <property type="entry name" value="tRNA_SAD"/>
</dbReference>
<protein>
    <recommendedName>
        <fullName evidence="2">alanine--tRNA ligase</fullName>
        <ecNumber evidence="2">6.1.1.7</ecNumber>
    </recommendedName>
</protein>
<evidence type="ECO:0000256" key="2">
    <source>
        <dbReference type="ARBA" id="ARBA00013168"/>
    </source>
</evidence>
<evidence type="ECO:0000256" key="1">
    <source>
        <dbReference type="ARBA" id="ARBA00008226"/>
    </source>
</evidence>
<dbReference type="GO" id="GO:0005524">
    <property type="term" value="F:ATP binding"/>
    <property type="evidence" value="ECO:0007669"/>
    <property type="project" value="UniProtKB-KW"/>
</dbReference>
<keyword evidence="3" id="KW-0820">tRNA-binding</keyword>
<proteinExistence type="inferred from homology"/>
<dbReference type="FunFam" id="3.30.980.10:FF:000004">
    <property type="entry name" value="Alanine--tRNA ligase, cytoplasmic"/>
    <property type="match status" value="1"/>
</dbReference>
<evidence type="ECO:0000259" key="10">
    <source>
        <dbReference type="PROSITE" id="PS50860"/>
    </source>
</evidence>
<keyword evidence="6" id="KW-0067">ATP-binding</keyword>
<dbReference type="PANTHER" id="PTHR11777">
    <property type="entry name" value="ALANYL-TRNA SYNTHETASE"/>
    <property type="match status" value="1"/>
</dbReference>
<keyword evidence="9" id="KW-0030">Aminoacyl-tRNA synthetase</keyword>
<evidence type="ECO:0000256" key="5">
    <source>
        <dbReference type="ARBA" id="ARBA00022741"/>
    </source>
</evidence>
<feature type="non-terminal residue" evidence="11">
    <location>
        <position position="1"/>
    </location>
</feature>
<dbReference type="InterPro" id="IPR018163">
    <property type="entry name" value="Thr/Ala-tRNA-synth_IIc_edit"/>
</dbReference>
<keyword evidence="4 11" id="KW-0436">Ligase</keyword>
<dbReference type="GO" id="GO:0005829">
    <property type="term" value="C:cytosol"/>
    <property type="evidence" value="ECO:0007669"/>
    <property type="project" value="TreeGrafter"/>
</dbReference>
<evidence type="ECO:0000256" key="4">
    <source>
        <dbReference type="ARBA" id="ARBA00022598"/>
    </source>
</evidence>
<evidence type="ECO:0000256" key="9">
    <source>
        <dbReference type="ARBA" id="ARBA00023146"/>
    </source>
</evidence>
<dbReference type="GO" id="GO:0004813">
    <property type="term" value="F:alanine-tRNA ligase activity"/>
    <property type="evidence" value="ECO:0007669"/>
    <property type="project" value="UniProtKB-EC"/>
</dbReference>
<organism evidence="11 12">
    <name type="scientific">Candidatus Azambacteria bacterium GW2011_GWB1_46_27</name>
    <dbReference type="NCBI Taxonomy" id="1618617"/>
    <lineage>
        <taxon>Bacteria</taxon>
        <taxon>Candidatus Azamiibacteriota</taxon>
    </lineage>
</organism>
<dbReference type="EMBL" id="LCMJ01000005">
    <property type="protein sequence ID" value="KKU36452.1"/>
    <property type="molecule type" value="Genomic_DNA"/>
</dbReference>
<dbReference type="Gene3D" id="3.30.980.10">
    <property type="entry name" value="Threonyl-trna Synthetase, Chain A, domain 2"/>
    <property type="match status" value="1"/>
</dbReference>
<dbReference type="InterPro" id="IPR018165">
    <property type="entry name" value="Ala-tRNA-synth_IIc_core"/>
</dbReference>
<dbReference type="Gene3D" id="3.30.54.20">
    <property type="match status" value="1"/>
</dbReference>
<evidence type="ECO:0000256" key="8">
    <source>
        <dbReference type="ARBA" id="ARBA00022917"/>
    </source>
</evidence>
<dbReference type="InterPro" id="IPR050058">
    <property type="entry name" value="Ala-tRNA_ligase"/>
</dbReference>
<dbReference type="AlphaFoldDB" id="A0A0G1PV53"/>
<dbReference type="Proteomes" id="UP000034067">
    <property type="component" value="Unassembled WGS sequence"/>
</dbReference>
<comment type="similarity">
    <text evidence="1">Belongs to the class-II aminoacyl-tRNA synthetase family.</text>
</comment>
<gene>
    <name evidence="11" type="ORF">UX48_C0005G0001</name>
</gene>
<name>A0A0G1PV53_9BACT</name>
<dbReference type="EC" id="6.1.1.7" evidence="2"/>
<dbReference type="GO" id="GO:0002161">
    <property type="term" value="F:aminoacyl-tRNA deacylase activity"/>
    <property type="evidence" value="ECO:0007669"/>
    <property type="project" value="TreeGrafter"/>
</dbReference>
<keyword evidence="5" id="KW-0547">Nucleotide-binding</keyword>
<keyword evidence="7" id="KW-0694">RNA-binding</keyword>
<reference evidence="11 12" key="1">
    <citation type="journal article" date="2015" name="Nature">
        <title>rRNA introns, odd ribosomes, and small enigmatic genomes across a large radiation of phyla.</title>
        <authorList>
            <person name="Brown C.T."/>
            <person name="Hug L.A."/>
            <person name="Thomas B.C."/>
            <person name="Sharon I."/>
            <person name="Castelle C.J."/>
            <person name="Singh A."/>
            <person name="Wilkins M.J."/>
            <person name="Williams K.H."/>
            <person name="Banfield J.F."/>
        </authorList>
    </citation>
    <scope>NUCLEOTIDE SEQUENCE [LARGE SCALE GENOMIC DNA]</scope>
</reference>
<evidence type="ECO:0000256" key="3">
    <source>
        <dbReference type="ARBA" id="ARBA00022555"/>
    </source>
</evidence>
<accession>A0A0G1PV53</accession>
<sequence>GTEKKFGGHGLSVEAGELRAATPEELLKVTRLHTATHLLHQALREILGSHVKQMGSDITPERLRFDFIHPQKMTDEEKKRVEDLVNEKIKEDLPVLMEEMNFEEAIKQGALAFFKEKYPERVKVYSAGSFSKEVCGGPHVSRTGEIGKFRIAKEESSSAGVRRIKAMVETLV</sequence>
<dbReference type="PROSITE" id="PS50860">
    <property type="entry name" value="AA_TRNA_LIGASE_II_ALA"/>
    <property type="match status" value="1"/>
</dbReference>
<dbReference type="SUPFAM" id="SSF55186">
    <property type="entry name" value="ThrRS/AlaRS common domain"/>
    <property type="match status" value="1"/>
</dbReference>
<evidence type="ECO:0000313" key="11">
    <source>
        <dbReference type="EMBL" id="KKU36452.1"/>
    </source>
</evidence>
<dbReference type="GO" id="GO:0006419">
    <property type="term" value="P:alanyl-tRNA aminoacylation"/>
    <property type="evidence" value="ECO:0007669"/>
    <property type="project" value="InterPro"/>
</dbReference>
<dbReference type="Pfam" id="PF07973">
    <property type="entry name" value="tRNA_SAD"/>
    <property type="match status" value="1"/>
</dbReference>